<proteinExistence type="predicted"/>
<feature type="transmembrane region" description="Helical" evidence="1">
    <location>
        <begin position="77"/>
        <end position="100"/>
    </location>
</feature>
<keyword evidence="1" id="KW-0812">Transmembrane</keyword>
<organism evidence="3 6">
    <name type="scientific">Stenotrophomonas maltophilia</name>
    <name type="common">Pseudomonas maltophilia</name>
    <name type="synonym">Xanthomonas maltophilia</name>
    <dbReference type="NCBI Taxonomy" id="40324"/>
    <lineage>
        <taxon>Bacteria</taxon>
        <taxon>Pseudomonadati</taxon>
        <taxon>Pseudomonadota</taxon>
        <taxon>Gammaproteobacteria</taxon>
        <taxon>Lysobacterales</taxon>
        <taxon>Lysobacteraceae</taxon>
        <taxon>Stenotrophomonas</taxon>
        <taxon>Stenotrophomonas maltophilia group</taxon>
    </lineage>
</organism>
<evidence type="ECO:0000256" key="1">
    <source>
        <dbReference type="SAM" id="Phobius"/>
    </source>
</evidence>
<evidence type="ECO:0000313" key="2">
    <source>
        <dbReference type="EMBL" id="EKT4092224.1"/>
    </source>
</evidence>
<feature type="transmembrane region" description="Helical" evidence="1">
    <location>
        <begin position="6"/>
        <end position="26"/>
    </location>
</feature>
<evidence type="ECO:0008006" key="7">
    <source>
        <dbReference type="Google" id="ProtNLM"/>
    </source>
</evidence>
<dbReference type="EMBL" id="ABLOJW010000008">
    <property type="protein sequence ID" value="EKT4092224.1"/>
    <property type="molecule type" value="Genomic_DNA"/>
</dbReference>
<keyword evidence="1" id="KW-0472">Membrane</keyword>
<name>A0A2J0VR94_STEMA</name>
<dbReference type="RefSeq" id="WP_040008455.1">
    <property type="nucleotide sequence ID" value="NZ_BKBG02000001.1"/>
</dbReference>
<reference evidence="4 5" key="1">
    <citation type="submission" date="2020-08" db="EMBL/GenBank/DDBJ databases">
        <title>Phenotypic and transcriptomic analysis of seven clinical Stenotrophomonas maltophilia isolates identify a small set of shared and commonly regulated genes involved in biofilm lifestyle.</title>
        <authorList>
            <person name="Alio I."/>
            <person name="Gudzuhn M."/>
            <person name="Streit W."/>
        </authorList>
    </citation>
    <scope>NUCLEOTIDE SEQUENCE [LARGE SCALE GENOMIC DNA]</scope>
    <source>
        <strain evidence="4 5">UHH_SKK55</strain>
    </source>
</reference>
<reference evidence="3" key="2">
    <citation type="submission" date="2020-11" db="EMBL/GenBank/DDBJ databases">
        <title>Enhanced detection system for hospital associated transmission using whole genome sequencing surveillance.</title>
        <authorList>
            <person name="Harrison L.H."/>
            <person name="Van Tyne D."/>
            <person name="Marsh J.W."/>
            <person name="Griffith M.P."/>
            <person name="Snyder D.J."/>
            <person name="Cooper V.S."/>
            <person name="Mustapha M."/>
        </authorList>
    </citation>
    <scope>NUCLEOTIDE SEQUENCE</scope>
    <source>
        <strain evidence="3">STEN00053</strain>
    </source>
</reference>
<dbReference type="EMBL" id="CP060025">
    <property type="protein sequence ID" value="QNG78614.1"/>
    <property type="molecule type" value="Genomic_DNA"/>
</dbReference>
<gene>
    <name evidence="4" type="ORF">GPNADHDJ_02832</name>
    <name evidence="3" type="ORF">I5V89_02735</name>
    <name evidence="2" type="ORF">QEG23_001724</name>
</gene>
<keyword evidence="1" id="KW-1133">Transmembrane helix</keyword>
<dbReference type="Proteomes" id="UP000634179">
    <property type="component" value="Unassembled WGS sequence"/>
</dbReference>
<dbReference type="OrthoDB" id="6048034at2"/>
<dbReference type="AlphaFoldDB" id="A0A2J0VR94"/>
<evidence type="ECO:0000313" key="6">
    <source>
        <dbReference type="Proteomes" id="UP000634179"/>
    </source>
</evidence>
<sequence length="106" mass="11376">MVSAILLLTLLGLMVLVPLWTLKRFADAKAAWQRVRGGERDARTHGRVVIHGGLFGVGMVVIAAFLAQATFSVWHQLATGGGLFVLGTVAVLCLLAFFWGKGRSRG</sequence>
<reference evidence="2" key="3">
    <citation type="submission" date="2022-07" db="EMBL/GenBank/DDBJ databases">
        <authorList>
            <consortium name="DAFM: The Division of Animal and Food Microbiology"/>
        </authorList>
    </citation>
    <scope>NUCLEOTIDE SEQUENCE</scope>
    <source>
        <strain evidence="2">19MO01SH01-2</strain>
    </source>
</reference>
<dbReference type="Proteomes" id="UP001218208">
    <property type="component" value="Unassembled WGS sequence"/>
</dbReference>
<evidence type="ECO:0000313" key="3">
    <source>
        <dbReference type="EMBL" id="MBH1788783.1"/>
    </source>
</evidence>
<accession>A0A2J0VR94</accession>
<protein>
    <recommendedName>
        <fullName evidence="7">Transmembrane protein</fullName>
    </recommendedName>
</protein>
<dbReference type="Proteomes" id="UP000515598">
    <property type="component" value="Chromosome"/>
</dbReference>
<dbReference type="EMBL" id="JADUOV010000001">
    <property type="protein sequence ID" value="MBH1788783.1"/>
    <property type="molecule type" value="Genomic_DNA"/>
</dbReference>
<feature type="transmembrane region" description="Helical" evidence="1">
    <location>
        <begin position="47"/>
        <end position="71"/>
    </location>
</feature>
<evidence type="ECO:0000313" key="4">
    <source>
        <dbReference type="EMBL" id="QNG78614.1"/>
    </source>
</evidence>
<evidence type="ECO:0000313" key="5">
    <source>
        <dbReference type="Proteomes" id="UP000515598"/>
    </source>
</evidence>